<dbReference type="EMBL" id="DTFF01000050">
    <property type="protein sequence ID" value="HGI87969.1"/>
    <property type="molecule type" value="Genomic_DNA"/>
</dbReference>
<evidence type="ECO:0000256" key="1">
    <source>
        <dbReference type="SAM" id="Phobius"/>
    </source>
</evidence>
<keyword evidence="1" id="KW-1133">Transmembrane helix</keyword>
<comment type="caution">
    <text evidence="2">The sequence shown here is derived from an EMBL/GenBank/DDBJ whole genome shotgun (WGS) entry which is preliminary data.</text>
</comment>
<feature type="transmembrane region" description="Helical" evidence="1">
    <location>
        <begin position="7"/>
        <end position="25"/>
    </location>
</feature>
<organism evidence="2">
    <name type="scientific">Ignisphaera aggregans</name>
    <dbReference type="NCBI Taxonomy" id="334771"/>
    <lineage>
        <taxon>Archaea</taxon>
        <taxon>Thermoproteota</taxon>
        <taxon>Thermoprotei</taxon>
        <taxon>Desulfurococcales</taxon>
        <taxon>Desulfurococcaceae</taxon>
        <taxon>Ignisphaera</taxon>
    </lineage>
</organism>
<keyword evidence="1" id="KW-0472">Membrane</keyword>
<accession>A0A7C4FHK6</accession>
<evidence type="ECO:0000313" key="2">
    <source>
        <dbReference type="EMBL" id="HGI87969.1"/>
    </source>
</evidence>
<proteinExistence type="predicted"/>
<keyword evidence="1" id="KW-0812">Transmembrane</keyword>
<reference evidence="2" key="1">
    <citation type="journal article" date="2020" name="mSystems">
        <title>Genome- and Community-Level Interaction Insights into Carbon Utilization and Element Cycling Functions of Hydrothermarchaeota in Hydrothermal Sediment.</title>
        <authorList>
            <person name="Zhou Z."/>
            <person name="Liu Y."/>
            <person name="Xu W."/>
            <person name="Pan J."/>
            <person name="Luo Z.H."/>
            <person name="Li M."/>
        </authorList>
    </citation>
    <scope>NUCLEOTIDE SEQUENCE [LARGE SCALE GENOMIC DNA]</scope>
    <source>
        <strain evidence="2">SpSt-732</strain>
    </source>
</reference>
<dbReference type="AlphaFoldDB" id="A0A7C4FHK6"/>
<name>A0A7C4FHK6_9CREN</name>
<gene>
    <name evidence="2" type="ORF">ENV14_06245</name>
</gene>
<protein>
    <submittedName>
        <fullName evidence="2">Uncharacterized protein</fullName>
    </submittedName>
</protein>
<sequence length="73" mass="7827">MGMNRGIMAIVIATLAVLVAVPYYATVSTRIAIAPYSQMPTVIIVFNLAILKAHGSRAILIYLTLHQKGSADI</sequence>